<feature type="region of interest" description="Disordered" evidence="1">
    <location>
        <begin position="858"/>
        <end position="945"/>
    </location>
</feature>
<feature type="region of interest" description="Disordered" evidence="1">
    <location>
        <begin position="800"/>
        <end position="842"/>
    </location>
</feature>
<gene>
    <name evidence="2" type="ORF">Dbus_chr3Lg499</name>
</gene>
<dbReference type="EMBL" id="CP012525">
    <property type="protein sequence ID" value="ALC43333.1"/>
    <property type="molecule type" value="Genomic_DNA"/>
</dbReference>
<sequence length="1315" mass="145305">MLSTTTATTTQRFGRPEVAIDQRRFPLQHPKTLHNSCYTQQQQQQHYAQQQQPKFCFIATGKFPLQTTTTTAHKFPLQQQQFPVRQQQLLLPQQFPLLCQLKRKNVKQAISNASTKCLAQQELQEFPTIKSQLVGFSKVATTVTHKTELELTTDDDAAAAAAAVVVDDHDNVAIVAYDNELNALNLNVAGVGELKEIEHQQAENFNDAFGRRHDAMNVAKNKRKFGEQSKLAATFTHNELNMTKEQQRPQQLQLQSICLASEQSQTIEELYTDARETSSEQVDGQQLEQLEQQQQIDYSLPYGLIPANVHVTLNEAASRPGIELLKCALSVVLLDASQLDLIDLLLELVQLIATPAATSTGNYWSVPVTQRAVSECVDMTISKVSDESEATANSVAEVLSEQIEEQQQTADDNSSSSNNNSEEMKYDLLKSSAHLTEALPRRLSNSTAATVVAPVAATLAPTSRIRDMPSALLTETLPRRLSNSTATATVVAPVSATLAPTSRIRDVITPSALLTETLPRRLSNTTATVAPVTANTTPTSRIRDLHTSSALLNETLPKRLSSSTAYVAPVSATIAALPATTTSRIRDAPLSSSRPLLGELKRSSTSREDVSIDVDSLLPERTRLRRQRRMRSQESVEETPEEVLARLNKLKERITASLSEVKNVIKQYSTDSEVEGATNATAEQTEEAKPAAAAAAPVTFRFVKKVRRRSYFDEAEEERAKEEEQAKEQEQAAATTPDADIKKETNQAQIETKTEVQAQAANATAASKPEQQQPEKLQQAETKQPIKTLENIAEAATVAEKQPQAVELQQQSVKEAQAKQEQPAIATLQPKQQQSAIKTEKDKVQAKLEFLAKVQSELKSKKEAKTPAINEPLQQQQQQQPVEGLEATTTTAALPNESAKQTETATAESEDSKPKKTSGSKKKEPINQSIAAPGASEQTATTTTTTQQVAVAGVADIEAPPIASVAATPQIATTLNEKSTPQQQQSEQQQLVVATKDSDASTAENSLNAMPELKVLTGPVQPVKIETVEQQQPHDESGLSVKKKTTTHLKKLVRKNSIDKGKEKVPLVKSKDEVDEGIKLNNILRDKNKISNLTDRINKLTPPKKQIQKAKEPTAPAAATVAAPEPEQQAEQQPDEPLVIEPAVEEALPAPKKPRQIKKKVIIKRQKRKLSIGDTFFIQQEVEEPKVPEIETIEKTIAYVTDDEAESEPEPEPEPPMLKSCLHVREYKVGDLVLYAERYRKTQVRWKRGRVLERITSISYLLDIEGKEVAAHISYMKKNTGRKVKFVGKEYLEIDYEQVVEEERRARSYSIWNMV</sequence>
<feature type="region of interest" description="Disordered" evidence="1">
    <location>
        <begin position="716"/>
        <end position="741"/>
    </location>
</feature>
<feature type="region of interest" description="Disordered" evidence="1">
    <location>
        <begin position="755"/>
        <end position="788"/>
    </location>
</feature>
<feature type="compositionally biased region" description="Low complexity" evidence="1">
    <location>
        <begin position="757"/>
        <end position="779"/>
    </location>
</feature>
<proteinExistence type="predicted"/>
<organism evidence="2 3">
    <name type="scientific">Drosophila busckii</name>
    <name type="common">Fruit fly</name>
    <dbReference type="NCBI Taxonomy" id="30019"/>
    <lineage>
        <taxon>Eukaryota</taxon>
        <taxon>Metazoa</taxon>
        <taxon>Ecdysozoa</taxon>
        <taxon>Arthropoda</taxon>
        <taxon>Hexapoda</taxon>
        <taxon>Insecta</taxon>
        <taxon>Pterygota</taxon>
        <taxon>Neoptera</taxon>
        <taxon>Endopterygota</taxon>
        <taxon>Diptera</taxon>
        <taxon>Brachycera</taxon>
        <taxon>Muscomorpha</taxon>
        <taxon>Ephydroidea</taxon>
        <taxon>Drosophilidae</taxon>
        <taxon>Drosophila</taxon>
    </lineage>
</organism>
<feature type="region of interest" description="Disordered" evidence="1">
    <location>
        <begin position="973"/>
        <end position="1013"/>
    </location>
</feature>
<name>A0A0M3QW10_DROBS</name>
<evidence type="ECO:0000256" key="1">
    <source>
        <dbReference type="SAM" id="MobiDB-lite"/>
    </source>
</evidence>
<evidence type="ECO:0000313" key="3">
    <source>
        <dbReference type="Proteomes" id="UP000494163"/>
    </source>
</evidence>
<feature type="compositionally biased region" description="Basic residues" evidence="1">
    <location>
        <begin position="1041"/>
        <end position="1054"/>
    </location>
</feature>
<dbReference type="OMA" id="DHNELNM"/>
<feature type="compositionally biased region" description="Polar residues" evidence="1">
    <location>
        <begin position="898"/>
        <end position="907"/>
    </location>
</feature>
<reference evidence="2 3" key="1">
    <citation type="submission" date="2015-08" db="EMBL/GenBank/DDBJ databases">
        <title>Ancestral chromatin configuration constrains chromatin evolution on differentiating sex chromosomes in Drosophila.</title>
        <authorList>
            <person name="Zhou Q."/>
            <person name="Bachtrog D."/>
        </authorList>
    </citation>
    <scope>NUCLEOTIDE SEQUENCE [LARGE SCALE GENOMIC DNA]</scope>
    <source>
        <tissue evidence="2">Whole larvae</tissue>
    </source>
</reference>
<feature type="region of interest" description="Disordered" evidence="1">
    <location>
        <begin position="401"/>
        <end position="423"/>
    </location>
</feature>
<accession>A0A0M3QW10</accession>
<evidence type="ECO:0000313" key="2">
    <source>
        <dbReference type="EMBL" id="ALC43333.1"/>
    </source>
</evidence>
<feature type="region of interest" description="Disordered" evidence="1">
    <location>
        <begin position="1094"/>
        <end position="1134"/>
    </location>
</feature>
<dbReference type="STRING" id="30019.A0A0M3QW10"/>
<feature type="region of interest" description="Disordered" evidence="1">
    <location>
        <begin position="1028"/>
        <end position="1057"/>
    </location>
</feature>
<keyword evidence="3" id="KW-1185">Reference proteome</keyword>
<feature type="region of interest" description="Disordered" evidence="1">
    <location>
        <begin position="670"/>
        <end position="690"/>
    </location>
</feature>
<feature type="compositionally biased region" description="Low complexity" evidence="1">
    <location>
        <begin position="1113"/>
        <end position="1134"/>
    </location>
</feature>
<protein>
    <submittedName>
        <fullName evidence="2">Maker661</fullName>
    </submittedName>
</protein>
<feature type="compositionally biased region" description="Basic and acidic residues" evidence="1">
    <location>
        <begin position="718"/>
        <end position="730"/>
    </location>
</feature>
<dbReference type="OrthoDB" id="7969552at2759"/>
<dbReference type="Proteomes" id="UP000494163">
    <property type="component" value="Chromosome 3L"/>
</dbReference>